<dbReference type="EMBL" id="BMAT01013531">
    <property type="protein sequence ID" value="GFS14732.1"/>
    <property type="molecule type" value="Genomic_DNA"/>
</dbReference>
<dbReference type="GO" id="GO:0005044">
    <property type="term" value="F:scavenger receptor activity"/>
    <property type="evidence" value="ECO:0007669"/>
    <property type="project" value="InterPro"/>
</dbReference>
<dbReference type="SMART" id="SM00181">
    <property type="entry name" value="EGF"/>
    <property type="match status" value="6"/>
</dbReference>
<dbReference type="GO" id="GO:0046872">
    <property type="term" value="F:metal ion binding"/>
    <property type="evidence" value="ECO:0007669"/>
    <property type="project" value="UniProtKB-KW"/>
</dbReference>
<comment type="caution">
    <text evidence="8">The sequence shown here is derived from an EMBL/GenBank/DDBJ whole genome shotgun (WGS) entry which is preliminary data.</text>
</comment>
<name>A0AAV4IWG3_9GAST</name>
<keyword evidence="2" id="KW-0479">Metal-binding</keyword>
<dbReference type="Gene3D" id="2.170.300.10">
    <property type="entry name" value="Tie2 ligand-binding domain superfamily"/>
    <property type="match status" value="2"/>
</dbReference>
<feature type="domain" description="EGF-like" evidence="6">
    <location>
        <begin position="396"/>
        <end position="433"/>
    </location>
</feature>
<evidence type="ECO:0000313" key="8">
    <source>
        <dbReference type="EMBL" id="GFS14732.1"/>
    </source>
</evidence>
<feature type="domain" description="EGF-like" evidence="6">
    <location>
        <begin position="254"/>
        <end position="290"/>
    </location>
</feature>
<dbReference type="InterPro" id="IPR000742">
    <property type="entry name" value="EGF"/>
</dbReference>
<dbReference type="PANTHER" id="PTHR24043:SF8">
    <property type="entry name" value="EGF-LIKE DOMAIN-CONTAINING PROTEIN"/>
    <property type="match status" value="1"/>
</dbReference>
<keyword evidence="4" id="KW-1015">Disulfide bond</keyword>
<evidence type="ECO:0000256" key="1">
    <source>
        <dbReference type="ARBA" id="ARBA00022536"/>
    </source>
</evidence>
<feature type="domain" description="EGF-like" evidence="6">
    <location>
        <begin position="301"/>
        <end position="338"/>
    </location>
</feature>
<dbReference type="SMART" id="SM00607">
    <property type="entry name" value="FTP"/>
    <property type="match status" value="1"/>
</dbReference>
<evidence type="ECO:0000256" key="5">
    <source>
        <dbReference type="SAM" id="Phobius"/>
    </source>
</evidence>
<dbReference type="InterPro" id="IPR006585">
    <property type="entry name" value="FTP1"/>
</dbReference>
<feature type="domain" description="Fucolectin tachylectin-4 pentraxin-1" evidence="7">
    <location>
        <begin position="39"/>
        <end position="203"/>
    </location>
</feature>
<evidence type="ECO:0000256" key="3">
    <source>
        <dbReference type="ARBA" id="ARBA00022837"/>
    </source>
</evidence>
<feature type="transmembrane region" description="Helical" evidence="5">
    <location>
        <begin position="547"/>
        <end position="568"/>
    </location>
</feature>
<evidence type="ECO:0000313" key="9">
    <source>
        <dbReference type="Proteomes" id="UP000762676"/>
    </source>
</evidence>
<keyword evidence="5" id="KW-0472">Membrane</keyword>
<sequence>MLDIVEKESEIKGLSLNIAKTESMTISKKPQAPSCKIRRRNVALKQKAHQSSRYKPRGFSQAFQAGNAVDGGTFAVSKEVFRSTCTHTDPNEDLGWWTVEFSPPVDITRFILYNRDDSCCRHRLKNFRLTVQPAYEHNTSTPYKYTDTNKWISLGGHTVVPSPRIHIPAREVRIDVAENAAENRNNTILSLCEVEIFGEIHCPPGQFGLACERQCNCIDGENCFVHSGGCPFGCAPGYAGEDCWDCEAGRYGDDCLQICNATCGGDSSCDRNSGACSQGCHTGYRGKYCESECPLGTYGQDCAGRCSITCGGITNACDRVNGTCLESCDPGFGGKQCDLELSNMTFGHHCVKQCSDCNGDNNRTYHFDGVCTNGCEDGYWGGMCDSKCPTGQYGANCLQFCSRNCRGSDNACDRFNGTCTNGCEDGYQGDKCGHKCSNETYGPLCENECSENCEGYNNRSVCDPVGGACINGCKDGYWGGMCDSECFVFTWGKDCRESCSNGCVHSTCHHQTGECAPCFSGYTGSKCDIGGPYLNESVEGVDSATPAITVAAAVGLCVPMVVAVVLVYRYRPVEDVRETEEEDTDVTLRNMQIKRQRLERLVASQSLTL</sequence>
<evidence type="ECO:0000259" key="6">
    <source>
        <dbReference type="SMART" id="SM00181"/>
    </source>
</evidence>
<organism evidence="8 9">
    <name type="scientific">Elysia marginata</name>
    <dbReference type="NCBI Taxonomy" id="1093978"/>
    <lineage>
        <taxon>Eukaryota</taxon>
        <taxon>Metazoa</taxon>
        <taxon>Spiralia</taxon>
        <taxon>Lophotrochozoa</taxon>
        <taxon>Mollusca</taxon>
        <taxon>Gastropoda</taxon>
        <taxon>Heterobranchia</taxon>
        <taxon>Euthyneura</taxon>
        <taxon>Panpulmonata</taxon>
        <taxon>Sacoglossa</taxon>
        <taxon>Placobranchoidea</taxon>
        <taxon>Plakobranchidae</taxon>
        <taxon>Elysia</taxon>
    </lineage>
</organism>
<evidence type="ECO:0000259" key="7">
    <source>
        <dbReference type="SMART" id="SM00607"/>
    </source>
</evidence>
<dbReference type="InterPro" id="IPR008979">
    <property type="entry name" value="Galactose-bd-like_sf"/>
</dbReference>
<dbReference type="Pfam" id="PF22633">
    <property type="entry name" value="F5_F8_type_C_2"/>
    <property type="match status" value="1"/>
</dbReference>
<feature type="domain" description="EGF-like" evidence="6">
    <location>
        <begin position="435"/>
        <end position="483"/>
    </location>
</feature>
<protein>
    <submittedName>
        <fullName evidence="8">Multiple epidermal growth factor-like domains 10</fullName>
    </submittedName>
</protein>
<keyword evidence="5" id="KW-1133">Transmembrane helix</keyword>
<dbReference type="Proteomes" id="UP000762676">
    <property type="component" value="Unassembled WGS sequence"/>
</dbReference>
<dbReference type="PANTHER" id="PTHR24043">
    <property type="entry name" value="SCAVENGER RECEPTOR CLASS F"/>
    <property type="match status" value="1"/>
</dbReference>
<keyword evidence="3" id="KW-0106">Calcium</keyword>
<dbReference type="AlphaFoldDB" id="A0AAV4IWG3"/>
<accession>A0AAV4IWG3</accession>
<evidence type="ECO:0000256" key="4">
    <source>
        <dbReference type="ARBA" id="ARBA00023157"/>
    </source>
</evidence>
<feature type="domain" description="EGF-like" evidence="6">
    <location>
        <begin position="498"/>
        <end position="528"/>
    </location>
</feature>
<reference evidence="8 9" key="1">
    <citation type="journal article" date="2021" name="Elife">
        <title>Chloroplast acquisition without the gene transfer in kleptoplastic sea slugs, Plakobranchus ocellatus.</title>
        <authorList>
            <person name="Maeda T."/>
            <person name="Takahashi S."/>
            <person name="Yoshida T."/>
            <person name="Shimamura S."/>
            <person name="Takaki Y."/>
            <person name="Nagai Y."/>
            <person name="Toyoda A."/>
            <person name="Suzuki Y."/>
            <person name="Arimoto A."/>
            <person name="Ishii H."/>
            <person name="Satoh N."/>
            <person name="Nishiyama T."/>
            <person name="Hasebe M."/>
            <person name="Maruyama T."/>
            <person name="Minagawa J."/>
            <person name="Obokata J."/>
            <person name="Shigenobu S."/>
        </authorList>
    </citation>
    <scope>NUCLEOTIDE SEQUENCE [LARGE SCALE GENOMIC DNA]</scope>
</reference>
<dbReference type="Gene3D" id="2.60.120.260">
    <property type="entry name" value="Galactose-binding domain-like"/>
    <property type="match status" value="1"/>
</dbReference>
<dbReference type="SUPFAM" id="SSF49785">
    <property type="entry name" value="Galactose-binding domain-like"/>
    <property type="match status" value="1"/>
</dbReference>
<dbReference type="InterPro" id="IPR042635">
    <property type="entry name" value="MEGF10/SREC1/2-like"/>
</dbReference>
<keyword evidence="9" id="KW-1185">Reference proteome</keyword>
<keyword evidence="1" id="KW-0245">EGF-like domain</keyword>
<proteinExistence type="predicted"/>
<gene>
    <name evidence="8" type="ORF">ElyMa_006753500</name>
</gene>
<feature type="domain" description="EGF-like" evidence="6">
    <location>
        <begin position="349"/>
        <end position="385"/>
    </location>
</feature>
<keyword evidence="5" id="KW-0812">Transmembrane</keyword>
<evidence type="ECO:0000256" key="2">
    <source>
        <dbReference type="ARBA" id="ARBA00022723"/>
    </source>
</evidence>